<accession>A0ABQ9APV1</accession>
<reference evidence="1" key="2">
    <citation type="journal article" date="2023" name="Int. J. Mol. Sci.">
        <title>De Novo Assembly and Annotation of 11 Diverse Shrub Willow (Salix) Genomes Reveals Novel Gene Organization in Sex-Linked Regions.</title>
        <authorList>
            <person name="Hyden B."/>
            <person name="Feng K."/>
            <person name="Yates T.B."/>
            <person name="Jawdy S."/>
            <person name="Cereghino C."/>
            <person name="Smart L.B."/>
            <person name="Muchero W."/>
        </authorList>
    </citation>
    <scope>NUCLEOTIDE SEQUENCE</scope>
    <source>
        <tissue evidence="1">Shoot tip</tissue>
    </source>
</reference>
<organism evidence="1 2">
    <name type="scientific">Salix suchowensis</name>
    <dbReference type="NCBI Taxonomy" id="1278906"/>
    <lineage>
        <taxon>Eukaryota</taxon>
        <taxon>Viridiplantae</taxon>
        <taxon>Streptophyta</taxon>
        <taxon>Embryophyta</taxon>
        <taxon>Tracheophyta</taxon>
        <taxon>Spermatophyta</taxon>
        <taxon>Magnoliopsida</taxon>
        <taxon>eudicotyledons</taxon>
        <taxon>Gunneridae</taxon>
        <taxon>Pentapetalae</taxon>
        <taxon>rosids</taxon>
        <taxon>fabids</taxon>
        <taxon>Malpighiales</taxon>
        <taxon>Salicaceae</taxon>
        <taxon>Saliceae</taxon>
        <taxon>Salix</taxon>
    </lineage>
</organism>
<protein>
    <submittedName>
        <fullName evidence="1">Uncharacterized protein</fullName>
    </submittedName>
</protein>
<reference evidence="1" key="1">
    <citation type="submission" date="2022-10" db="EMBL/GenBank/DDBJ databases">
        <authorList>
            <person name="Hyden B.L."/>
            <person name="Feng K."/>
            <person name="Yates T."/>
            <person name="Jawdy S."/>
            <person name="Smart L.B."/>
            <person name="Muchero W."/>
        </authorList>
    </citation>
    <scope>NUCLEOTIDE SEQUENCE</scope>
    <source>
        <tissue evidence="1">Shoot tip</tissue>
    </source>
</reference>
<comment type="caution">
    <text evidence="1">The sequence shown here is derived from an EMBL/GenBank/DDBJ whole genome shotgun (WGS) entry which is preliminary data.</text>
</comment>
<proteinExistence type="predicted"/>
<sequence>MINNKTIQFENQIEVWLRSSKTYQQTLIPLSLSFTQKKVKNQKIASLLDPLKRSRINQKDFKRLLILSLSIPDKYIDENHAKIEKRNEKTEQKSVQYEKEATINIKKISLLYVYYNHLNIRTKGFNG</sequence>
<dbReference type="Proteomes" id="UP001141253">
    <property type="component" value="Chromosome 19"/>
</dbReference>
<gene>
    <name evidence="1" type="ORF">OIU77_007040</name>
</gene>
<name>A0ABQ9APV1_9ROSI</name>
<keyword evidence="2" id="KW-1185">Reference proteome</keyword>
<evidence type="ECO:0000313" key="2">
    <source>
        <dbReference type="Proteomes" id="UP001141253"/>
    </source>
</evidence>
<evidence type="ECO:0000313" key="1">
    <source>
        <dbReference type="EMBL" id="KAJ6349578.1"/>
    </source>
</evidence>
<dbReference type="EMBL" id="JAPFFI010000018">
    <property type="protein sequence ID" value="KAJ6349578.1"/>
    <property type="molecule type" value="Genomic_DNA"/>
</dbReference>